<evidence type="ECO:0000313" key="2">
    <source>
        <dbReference type="Proteomes" id="UP000603200"/>
    </source>
</evidence>
<protein>
    <submittedName>
        <fullName evidence="1">Uncharacterized protein</fullName>
    </submittedName>
</protein>
<sequence length="105" mass="11362">MHSRPQVQRDHFGVVIHGEQTGVDAALHSGDRALRHDQLEGHVRSPVQGALVQDLGGDAELPGDRMQREGLILGRRVQEPQGGRDDVIPQQVAPPTLVATTGRVL</sequence>
<keyword evidence="2" id="KW-1185">Reference proteome</keyword>
<dbReference type="EMBL" id="BOMN01000057">
    <property type="protein sequence ID" value="GIE21359.1"/>
    <property type="molecule type" value="Genomic_DNA"/>
</dbReference>
<dbReference type="Proteomes" id="UP000603200">
    <property type="component" value="Unassembled WGS sequence"/>
</dbReference>
<evidence type="ECO:0000313" key="1">
    <source>
        <dbReference type="EMBL" id="GIE21359.1"/>
    </source>
</evidence>
<reference evidence="1 2" key="1">
    <citation type="submission" date="2021-01" db="EMBL/GenBank/DDBJ databases">
        <title>Whole genome shotgun sequence of Actinoplanes humidus NBRC 14915.</title>
        <authorList>
            <person name="Komaki H."/>
            <person name="Tamura T."/>
        </authorList>
    </citation>
    <scope>NUCLEOTIDE SEQUENCE [LARGE SCALE GENOMIC DNA]</scope>
    <source>
        <strain evidence="1 2">NBRC 14915</strain>
    </source>
</reference>
<name>A0ABQ3ZS22_9ACTN</name>
<comment type="caution">
    <text evidence="1">The sequence shown here is derived from an EMBL/GenBank/DDBJ whole genome shotgun (WGS) entry which is preliminary data.</text>
</comment>
<organism evidence="1 2">
    <name type="scientific">Winogradskya humida</name>
    <dbReference type="NCBI Taxonomy" id="113566"/>
    <lineage>
        <taxon>Bacteria</taxon>
        <taxon>Bacillati</taxon>
        <taxon>Actinomycetota</taxon>
        <taxon>Actinomycetes</taxon>
        <taxon>Micromonosporales</taxon>
        <taxon>Micromonosporaceae</taxon>
        <taxon>Winogradskya</taxon>
    </lineage>
</organism>
<gene>
    <name evidence="1" type="ORF">Ahu01nite_044610</name>
</gene>
<accession>A0ABQ3ZS22</accession>
<proteinExistence type="predicted"/>